<sequence>MALQGVVGFLGLDDLSLDLAASLLRSGYAVQAFEVHFYFSILFISSLVNELMFGSFELPGKSSGKVIPNPFPS</sequence>
<name>A0A6A1VHM6_9ROSI</name>
<protein>
    <submittedName>
        <fullName evidence="1">Uncharacterized protein</fullName>
    </submittedName>
</protein>
<organism evidence="1 2">
    <name type="scientific">Morella rubra</name>
    <name type="common">Chinese bayberry</name>
    <dbReference type="NCBI Taxonomy" id="262757"/>
    <lineage>
        <taxon>Eukaryota</taxon>
        <taxon>Viridiplantae</taxon>
        <taxon>Streptophyta</taxon>
        <taxon>Embryophyta</taxon>
        <taxon>Tracheophyta</taxon>
        <taxon>Spermatophyta</taxon>
        <taxon>Magnoliopsida</taxon>
        <taxon>eudicotyledons</taxon>
        <taxon>Gunneridae</taxon>
        <taxon>Pentapetalae</taxon>
        <taxon>rosids</taxon>
        <taxon>fabids</taxon>
        <taxon>Fagales</taxon>
        <taxon>Myricaceae</taxon>
        <taxon>Morella</taxon>
    </lineage>
</organism>
<evidence type="ECO:0000313" key="2">
    <source>
        <dbReference type="Proteomes" id="UP000516437"/>
    </source>
</evidence>
<evidence type="ECO:0000313" key="1">
    <source>
        <dbReference type="EMBL" id="KAB1212261.1"/>
    </source>
</evidence>
<gene>
    <name evidence="1" type="ORF">CJ030_MR5G025029</name>
</gene>
<dbReference type="AlphaFoldDB" id="A0A6A1VHM6"/>
<dbReference type="EMBL" id="RXIC02000023">
    <property type="protein sequence ID" value="KAB1212261.1"/>
    <property type="molecule type" value="Genomic_DNA"/>
</dbReference>
<proteinExistence type="predicted"/>
<dbReference type="Proteomes" id="UP000516437">
    <property type="component" value="Chromosome 5"/>
</dbReference>
<keyword evidence="2" id="KW-1185">Reference proteome</keyword>
<accession>A0A6A1VHM6</accession>
<comment type="caution">
    <text evidence="1">The sequence shown here is derived from an EMBL/GenBank/DDBJ whole genome shotgun (WGS) entry which is preliminary data.</text>
</comment>
<reference evidence="1 2" key="1">
    <citation type="journal article" date="2019" name="Plant Biotechnol. J.">
        <title>The red bayberry genome and genetic basis of sex determination.</title>
        <authorList>
            <person name="Jia H.M."/>
            <person name="Jia H.J."/>
            <person name="Cai Q.L."/>
            <person name="Wang Y."/>
            <person name="Zhao H.B."/>
            <person name="Yang W.F."/>
            <person name="Wang G.Y."/>
            <person name="Li Y.H."/>
            <person name="Zhan D.L."/>
            <person name="Shen Y.T."/>
            <person name="Niu Q.F."/>
            <person name="Chang L."/>
            <person name="Qiu J."/>
            <person name="Zhao L."/>
            <person name="Xie H.B."/>
            <person name="Fu W.Y."/>
            <person name="Jin J."/>
            <person name="Li X.W."/>
            <person name="Jiao Y."/>
            <person name="Zhou C.C."/>
            <person name="Tu T."/>
            <person name="Chai C.Y."/>
            <person name="Gao J.L."/>
            <person name="Fan L.J."/>
            <person name="van de Weg E."/>
            <person name="Wang J.Y."/>
            <person name="Gao Z.S."/>
        </authorList>
    </citation>
    <scope>NUCLEOTIDE SEQUENCE [LARGE SCALE GENOMIC DNA]</scope>
    <source>
        <tissue evidence="1">Leaves</tissue>
    </source>
</reference>